<feature type="compositionally biased region" description="Acidic residues" evidence="1">
    <location>
        <begin position="381"/>
        <end position="402"/>
    </location>
</feature>
<keyword evidence="4" id="KW-1185">Reference proteome</keyword>
<organism evidence="3 4">
    <name type="scientific">Pyronema omphalodes (strain CBS 100304)</name>
    <name type="common">Pyronema confluens</name>
    <dbReference type="NCBI Taxonomy" id="1076935"/>
    <lineage>
        <taxon>Eukaryota</taxon>
        <taxon>Fungi</taxon>
        <taxon>Dikarya</taxon>
        <taxon>Ascomycota</taxon>
        <taxon>Pezizomycotina</taxon>
        <taxon>Pezizomycetes</taxon>
        <taxon>Pezizales</taxon>
        <taxon>Pyronemataceae</taxon>
        <taxon>Pyronema</taxon>
    </lineage>
</organism>
<dbReference type="Pfam" id="PF03184">
    <property type="entry name" value="DDE_1"/>
    <property type="match status" value="1"/>
</dbReference>
<dbReference type="EMBL" id="HF936305">
    <property type="protein sequence ID" value="CCX34165.1"/>
    <property type="molecule type" value="Genomic_DNA"/>
</dbReference>
<evidence type="ECO:0000256" key="1">
    <source>
        <dbReference type="SAM" id="MobiDB-lite"/>
    </source>
</evidence>
<proteinExistence type="predicted"/>
<feature type="domain" description="DDE-1" evidence="2">
    <location>
        <begin position="36"/>
        <end position="210"/>
    </location>
</feature>
<dbReference type="Proteomes" id="UP000018144">
    <property type="component" value="Unassembled WGS sequence"/>
</dbReference>
<gene>
    <name evidence="3" type="ORF">PCON_02665</name>
</gene>
<reference evidence="3 4" key="1">
    <citation type="journal article" date="2013" name="PLoS Genet.">
        <title>The genome and development-dependent transcriptomes of Pyronema confluens: a window into fungal evolution.</title>
        <authorList>
            <person name="Traeger S."/>
            <person name="Altegoer F."/>
            <person name="Freitag M."/>
            <person name="Gabaldon T."/>
            <person name="Kempken F."/>
            <person name="Kumar A."/>
            <person name="Marcet-Houben M."/>
            <person name="Poggeler S."/>
            <person name="Stajich J.E."/>
            <person name="Nowrousian M."/>
        </authorList>
    </citation>
    <scope>NUCLEOTIDE SEQUENCE [LARGE SCALE GENOMIC DNA]</scope>
    <source>
        <strain evidence="4">CBS 100304</strain>
        <tissue evidence="3">Vegetative mycelium</tissue>
    </source>
</reference>
<evidence type="ECO:0000259" key="2">
    <source>
        <dbReference type="Pfam" id="PF03184"/>
    </source>
</evidence>
<dbReference type="InterPro" id="IPR004875">
    <property type="entry name" value="DDE_SF_endonuclease_dom"/>
</dbReference>
<dbReference type="AlphaFoldDB" id="U4LQD5"/>
<evidence type="ECO:0000313" key="3">
    <source>
        <dbReference type="EMBL" id="CCX34165.1"/>
    </source>
</evidence>
<feature type="region of interest" description="Disordered" evidence="1">
    <location>
        <begin position="356"/>
        <end position="422"/>
    </location>
</feature>
<evidence type="ECO:0000313" key="4">
    <source>
        <dbReference type="Proteomes" id="UP000018144"/>
    </source>
</evidence>
<sequence length="422" mass="46978">MDEKSFILGLSNRAKVVSRAGRRPPYATQDGAWELITMIETVSACLEMLPPMVIFKGAAHYKGWYSELKASDDINLAENALFAYSGKGYTTDQLGMQWLCNLFEPRTREGLESGEYRLLLLDGHRSHYNLPFCRFAWHHRILLMSYPGHSTHLLQPLDVVLLAPLEKAYGAAAAAYLRGTRTGVTKCSFWKFYCVAQRTACTKSNIKAAWRACGIIPFNLDMVLTKLQGSKETAGTIHVTPRKTARTFQKIQTPANRLQISQQAQRAITYLESGAPSESAIEHIRKLSHQTEIAYTRAQIAEVEMQDIRRAYAGKTAPKVNRKKLTSVLVIDGLAIIGMEKEAEEKECKATLKREAKVQRGISKGKEKAHHRSSTRIAAQESEEEAGFSGSELEDHEWDQGEDSASSTHAMGLRSKGGWGAG</sequence>
<dbReference type="STRING" id="1076935.U4LQD5"/>
<accession>U4LQD5</accession>
<dbReference type="GO" id="GO:0003676">
    <property type="term" value="F:nucleic acid binding"/>
    <property type="evidence" value="ECO:0007669"/>
    <property type="project" value="InterPro"/>
</dbReference>
<dbReference type="OMA" id="NSANGWT"/>
<dbReference type="OrthoDB" id="5425161at2759"/>
<dbReference type="eggNOG" id="ENOG502QR4T">
    <property type="taxonomic scope" value="Eukaryota"/>
</dbReference>
<name>U4LQD5_PYROM</name>
<protein>
    <submittedName>
        <fullName evidence="3">Similar to putative transposase [Phaeosphaeria nodorum] acc. no. CAD32687</fullName>
    </submittedName>
</protein>